<name>A0A5J9SVT2_9POAL</name>
<feature type="region of interest" description="Disordered" evidence="1">
    <location>
        <begin position="1"/>
        <end position="37"/>
    </location>
</feature>
<accession>A0A5J9SVT2</accession>
<organism evidence="2 3">
    <name type="scientific">Eragrostis curvula</name>
    <name type="common">weeping love grass</name>
    <dbReference type="NCBI Taxonomy" id="38414"/>
    <lineage>
        <taxon>Eukaryota</taxon>
        <taxon>Viridiplantae</taxon>
        <taxon>Streptophyta</taxon>
        <taxon>Embryophyta</taxon>
        <taxon>Tracheophyta</taxon>
        <taxon>Spermatophyta</taxon>
        <taxon>Magnoliopsida</taxon>
        <taxon>Liliopsida</taxon>
        <taxon>Poales</taxon>
        <taxon>Poaceae</taxon>
        <taxon>PACMAD clade</taxon>
        <taxon>Chloridoideae</taxon>
        <taxon>Eragrostideae</taxon>
        <taxon>Eragrostidinae</taxon>
        <taxon>Eragrostis</taxon>
    </lineage>
</organism>
<protein>
    <submittedName>
        <fullName evidence="2">Uncharacterized protein</fullName>
    </submittedName>
</protein>
<sequence length="94" mass="9460">MAAGPRSAASIESGWPEQAAAASARGPGPPSGCGERAVSLCGHGDSRPAAPVLIARSADIAYSCPMLLGGQLAGQLAGILLEDLDTEDICRMRL</sequence>
<dbReference type="Gramene" id="TVU03121">
    <property type="protein sequence ID" value="TVU03121"/>
    <property type="gene ID" value="EJB05_51349"/>
</dbReference>
<gene>
    <name evidence="2" type="ORF">EJB05_51349</name>
</gene>
<dbReference type="EMBL" id="RWGY01000224">
    <property type="protein sequence ID" value="TVU03121.1"/>
    <property type="molecule type" value="Genomic_DNA"/>
</dbReference>
<evidence type="ECO:0000313" key="2">
    <source>
        <dbReference type="EMBL" id="TVU03121.1"/>
    </source>
</evidence>
<reference evidence="2 3" key="1">
    <citation type="journal article" date="2019" name="Sci. Rep.">
        <title>A high-quality genome of Eragrostis curvula grass provides insights into Poaceae evolution and supports new strategies to enhance forage quality.</title>
        <authorList>
            <person name="Carballo J."/>
            <person name="Santos B.A.C.M."/>
            <person name="Zappacosta D."/>
            <person name="Garbus I."/>
            <person name="Selva J.P."/>
            <person name="Gallo C.A."/>
            <person name="Diaz A."/>
            <person name="Albertini E."/>
            <person name="Caccamo M."/>
            <person name="Echenique V."/>
        </authorList>
    </citation>
    <scope>NUCLEOTIDE SEQUENCE [LARGE SCALE GENOMIC DNA]</scope>
    <source>
        <strain evidence="3">cv. Victoria</strain>
        <tissue evidence="2">Leaf</tissue>
    </source>
</reference>
<feature type="non-terminal residue" evidence="2">
    <location>
        <position position="1"/>
    </location>
</feature>
<proteinExistence type="predicted"/>
<evidence type="ECO:0000256" key="1">
    <source>
        <dbReference type="SAM" id="MobiDB-lite"/>
    </source>
</evidence>
<keyword evidence="3" id="KW-1185">Reference proteome</keyword>
<dbReference type="Proteomes" id="UP000324897">
    <property type="component" value="Unassembled WGS sequence"/>
</dbReference>
<evidence type="ECO:0000313" key="3">
    <source>
        <dbReference type="Proteomes" id="UP000324897"/>
    </source>
</evidence>
<dbReference type="AlphaFoldDB" id="A0A5J9SVT2"/>
<comment type="caution">
    <text evidence="2">The sequence shown here is derived from an EMBL/GenBank/DDBJ whole genome shotgun (WGS) entry which is preliminary data.</text>
</comment>